<dbReference type="CDD" id="cd02603">
    <property type="entry name" value="HAD_sEH-N_like"/>
    <property type="match status" value="1"/>
</dbReference>
<dbReference type="NCBIfam" id="TIGR01509">
    <property type="entry name" value="HAD-SF-IA-v3"/>
    <property type="match status" value="1"/>
</dbReference>
<dbReference type="InterPro" id="IPR023198">
    <property type="entry name" value="PGP-like_dom2"/>
</dbReference>
<gene>
    <name evidence="1" type="ORF">HMPREF1535_04361</name>
</gene>
<dbReference type="SUPFAM" id="SSF56784">
    <property type="entry name" value="HAD-like"/>
    <property type="match status" value="1"/>
</dbReference>
<dbReference type="RefSeq" id="WP_007658225.1">
    <property type="nucleotide sequence ID" value="NZ_KQ033913.1"/>
</dbReference>
<protein>
    <submittedName>
        <fullName evidence="1">HAD hydrolase, family IA</fullName>
    </submittedName>
</protein>
<dbReference type="AlphaFoldDB" id="A0A0F5IRI0"/>
<dbReference type="InterPro" id="IPR023214">
    <property type="entry name" value="HAD_sf"/>
</dbReference>
<dbReference type="SFLD" id="SFLDS00003">
    <property type="entry name" value="Haloacid_Dehalogenase"/>
    <property type="match status" value="1"/>
</dbReference>
<dbReference type="PANTHER" id="PTHR43611">
    <property type="entry name" value="ALPHA-D-GLUCOSE 1-PHOSPHATE PHOSPHATASE"/>
    <property type="match status" value="1"/>
</dbReference>
<dbReference type="InterPro" id="IPR036412">
    <property type="entry name" value="HAD-like_sf"/>
</dbReference>
<dbReference type="Proteomes" id="UP000033047">
    <property type="component" value="Unassembled WGS sequence"/>
</dbReference>
<name>A0A0F5IRI0_9BACT</name>
<dbReference type="Pfam" id="PF00702">
    <property type="entry name" value="Hydrolase"/>
    <property type="match status" value="1"/>
</dbReference>
<evidence type="ECO:0000313" key="2">
    <source>
        <dbReference type="Proteomes" id="UP000033047"/>
    </source>
</evidence>
<proteinExistence type="predicted"/>
<sequence>MEGIKNLIIDFGGVIINLTRNRCVEAFESFGVPDVRDCILNSKDLFMQIEMGTITSAEFRDGIRHLTQQRLTDEQIDAAWIAMLDDIPAYKLDLLMDLRSRYNTMLLSNTNEIHWQWAEKNSFAYKGHHAEDFFGKIYLSYELNMVKPNADIFEYVLKDAGINPEETLFLDDAVPNCRTAEALGIRTYTPQPREDWSHLFK</sequence>
<accession>A0A0F5IRI0</accession>
<evidence type="ECO:0000313" key="1">
    <source>
        <dbReference type="EMBL" id="KKB47945.1"/>
    </source>
</evidence>
<dbReference type="InterPro" id="IPR006439">
    <property type="entry name" value="HAD-SF_hydro_IA"/>
</dbReference>
<comment type="caution">
    <text evidence="1">The sequence shown here is derived from an EMBL/GenBank/DDBJ whole genome shotgun (WGS) entry which is preliminary data.</text>
</comment>
<dbReference type="PATRIC" id="fig|927665.4.peg.4478"/>
<dbReference type="GeneID" id="69980988"/>
<dbReference type="HOGENOM" id="CLU_045011_9_5_10"/>
<keyword evidence="1" id="KW-0378">Hydrolase</keyword>
<dbReference type="STRING" id="927665.HMPREF1535_04361"/>
<organism evidence="1 2">
    <name type="scientific">Parabacteroides goldsteinii DSM 19448 = WAL 12034</name>
    <dbReference type="NCBI Taxonomy" id="927665"/>
    <lineage>
        <taxon>Bacteria</taxon>
        <taxon>Pseudomonadati</taxon>
        <taxon>Bacteroidota</taxon>
        <taxon>Bacteroidia</taxon>
        <taxon>Bacteroidales</taxon>
        <taxon>Tannerellaceae</taxon>
        <taxon>Parabacteroides</taxon>
    </lineage>
</organism>
<dbReference type="SFLD" id="SFLDG01129">
    <property type="entry name" value="C1.5:_HAD__Beta-PGM__Phosphata"/>
    <property type="match status" value="1"/>
</dbReference>
<dbReference type="PANTHER" id="PTHR43611:SF3">
    <property type="entry name" value="FLAVIN MONONUCLEOTIDE HYDROLASE 1, CHLOROPLATIC"/>
    <property type="match status" value="1"/>
</dbReference>
<dbReference type="EMBL" id="AQHV01000024">
    <property type="protein sequence ID" value="KKB47945.1"/>
    <property type="molecule type" value="Genomic_DNA"/>
</dbReference>
<dbReference type="Gene3D" id="1.10.150.240">
    <property type="entry name" value="Putative phosphatase, domain 2"/>
    <property type="match status" value="1"/>
</dbReference>
<dbReference type="Gene3D" id="3.40.50.1000">
    <property type="entry name" value="HAD superfamily/HAD-like"/>
    <property type="match status" value="1"/>
</dbReference>
<reference evidence="1 2" key="1">
    <citation type="submission" date="2013-04" db="EMBL/GenBank/DDBJ databases">
        <title>The Genome Sequence of Parabacteroides goldsteinii DSM 19448.</title>
        <authorList>
            <consortium name="The Broad Institute Genomics Platform"/>
            <person name="Earl A."/>
            <person name="Ward D."/>
            <person name="Feldgarden M."/>
            <person name="Gevers D."/>
            <person name="Martens E."/>
            <person name="Sakamoto M."/>
            <person name="Benno Y."/>
            <person name="Song Y."/>
            <person name="Liu C."/>
            <person name="Lee J."/>
            <person name="Bolanos M."/>
            <person name="Vaisanen M.L."/>
            <person name="Finegold S.M."/>
            <person name="Walker B."/>
            <person name="Young S."/>
            <person name="Zeng Q."/>
            <person name="Gargeya S."/>
            <person name="Fitzgerald M."/>
            <person name="Haas B."/>
            <person name="Abouelleil A."/>
            <person name="Allen A.W."/>
            <person name="Alvarado L."/>
            <person name="Arachchi H.M."/>
            <person name="Berlin A.M."/>
            <person name="Chapman S.B."/>
            <person name="Gainer-Dewar J."/>
            <person name="Goldberg J."/>
            <person name="Griggs A."/>
            <person name="Gujja S."/>
            <person name="Hansen M."/>
            <person name="Howarth C."/>
            <person name="Imamovic A."/>
            <person name="Ireland A."/>
            <person name="Larimer J."/>
            <person name="McCowan C."/>
            <person name="Murphy C."/>
            <person name="Pearson M."/>
            <person name="Poon T.W."/>
            <person name="Priest M."/>
            <person name="Roberts A."/>
            <person name="Saif S."/>
            <person name="Shea T."/>
            <person name="Sisk P."/>
            <person name="Sykes S."/>
            <person name="Wortman J."/>
            <person name="Nusbaum C."/>
            <person name="Birren B."/>
        </authorList>
    </citation>
    <scope>NUCLEOTIDE SEQUENCE [LARGE SCALE GENOMIC DNA]</scope>
    <source>
        <strain evidence="1 2">DSM 19448</strain>
    </source>
</reference>
<dbReference type="GO" id="GO:0016787">
    <property type="term" value="F:hydrolase activity"/>
    <property type="evidence" value="ECO:0007669"/>
    <property type="project" value="UniProtKB-KW"/>
</dbReference>